<evidence type="ECO:0000256" key="1">
    <source>
        <dbReference type="ARBA" id="ARBA00022801"/>
    </source>
</evidence>
<proteinExistence type="predicted"/>
<gene>
    <name evidence="3" type="ORF">KC571_02495</name>
</gene>
<dbReference type="AlphaFoldDB" id="A0A955RQB5"/>
<dbReference type="SUPFAM" id="SSF53474">
    <property type="entry name" value="alpha/beta-Hydrolases"/>
    <property type="match status" value="1"/>
</dbReference>
<dbReference type="Gene3D" id="3.40.50.1820">
    <property type="entry name" value="alpha/beta hydrolase"/>
    <property type="match status" value="1"/>
</dbReference>
<dbReference type="PANTHER" id="PTHR43798">
    <property type="entry name" value="MONOACYLGLYCEROL LIPASE"/>
    <property type="match status" value="1"/>
</dbReference>
<sequence length="236" mass="26512">MKVVVLHGWGGHAPEKMKMLVSELKAKGHEVFAPSLPGFGEAEPPQEPWGVSDYVVWVDQQVRSLGWEHFSLCGHSFGGRISIKYAIEYPSKVDKLILIASAGIKHELNFKTKLIKAIGTIGKSVFSIPGLSLLSPIIHKLWRILLGRKDYYRASGVMQQTFIKVIEEDLRGLVSEIKIPTLILWGKKDAMVPIGDAHFLHENISDSKLKIYSQGDHLIPYNYPEEIAEEIDQFIV</sequence>
<protein>
    <submittedName>
        <fullName evidence="3">Alpha/beta hydrolase</fullName>
    </submittedName>
</protein>
<evidence type="ECO:0000259" key="2">
    <source>
        <dbReference type="Pfam" id="PF12146"/>
    </source>
</evidence>
<organism evidence="3 4">
    <name type="scientific">candidate division WWE3 bacterium</name>
    <dbReference type="NCBI Taxonomy" id="2053526"/>
    <lineage>
        <taxon>Bacteria</taxon>
        <taxon>Katanobacteria</taxon>
    </lineage>
</organism>
<comment type="caution">
    <text evidence="3">The sequence shown here is derived from an EMBL/GenBank/DDBJ whole genome shotgun (WGS) entry which is preliminary data.</text>
</comment>
<dbReference type="InterPro" id="IPR050266">
    <property type="entry name" value="AB_hydrolase_sf"/>
</dbReference>
<dbReference type="PANTHER" id="PTHR43798:SF31">
    <property type="entry name" value="AB HYDROLASE SUPERFAMILY PROTEIN YCLE"/>
    <property type="match status" value="1"/>
</dbReference>
<evidence type="ECO:0000313" key="3">
    <source>
        <dbReference type="EMBL" id="MCA9390250.1"/>
    </source>
</evidence>
<dbReference type="Pfam" id="PF12146">
    <property type="entry name" value="Hydrolase_4"/>
    <property type="match status" value="1"/>
</dbReference>
<dbReference type="Proteomes" id="UP000701698">
    <property type="component" value="Unassembled WGS sequence"/>
</dbReference>
<dbReference type="InterPro" id="IPR029058">
    <property type="entry name" value="AB_hydrolase_fold"/>
</dbReference>
<keyword evidence="1 3" id="KW-0378">Hydrolase</keyword>
<feature type="domain" description="Serine aminopeptidase S33" evidence="2">
    <location>
        <begin position="2"/>
        <end position="219"/>
    </location>
</feature>
<name>A0A955RQB5_UNCKA</name>
<reference evidence="3" key="1">
    <citation type="submission" date="2020-04" db="EMBL/GenBank/DDBJ databases">
        <authorList>
            <person name="Zhang T."/>
        </authorList>
    </citation>
    <scope>NUCLEOTIDE SEQUENCE</scope>
    <source>
        <strain evidence="3">HKST-UBA01</strain>
    </source>
</reference>
<dbReference type="InterPro" id="IPR000073">
    <property type="entry name" value="AB_hydrolase_1"/>
</dbReference>
<dbReference type="InterPro" id="IPR022742">
    <property type="entry name" value="Hydrolase_4"/>
</dbReference>
<dbReference type="GO" id="GO:0016787">
    <property type="term" value="F:hydrolase activity"/>
    <property type="evidence" value="ECO:0007669"/>
    <property type="project" value="UniProtKB-KW"/>
</dbReference>
<accession>A0A955RQB5</accession>
<dbReference type="PRINTS" id="PR00111">
    <property type="entry name" value="ABHYDROLASE"/>
</dbReference>
<dbReference type="GO" id="GO:0016020">
    <property type="term" value="C:membrane"/>
    <property type="evidence" value="ECO:0007669"/>
    <property type="project" value="TreeGrafter"/>
</dbReference>
<reference evidence="3" key="2">
    <citation type="journal article" date="2021" name="Microbiome">
        <title>Successional dynamics and alternative stable states in a saline activated sludge microbial community over 9 years.</title>
        <authorList>
            <person name="Wang Y."/>
            <person name="Ye J."/>
            <person name="Ju F."/>
            <person name="Liu L."/>
            <person name="Boyd J.A."/>
            <person name="Deng Y."/>
            <person name="Parks D.H."/>
            <person name="Jiang X."/>
            <person name="Yin X."/>
            <person name="Woodcroft B.J."/>
            <person name="Tyson G.W."/>
            <person name="Hugenholtz P."/>
            <person name="Polz M.F."/>
            <person name="Zhang T."/>
        </authorList>
    </citation>
    <scope>NUCLEOTIDE SEQUENCE</scope>
    <source>
        <strain evidence="3">HKST-UBA01</strain>
    </source>
</reference>
<dbReference type="EMBL" id="JAGQKX010000052">
    <property type="protein sequence ID" value="MCA9390250.1"/>
    <property type="molecule type" value="Genomic_DNA"/>
</dbReference>
<evidence type="ECO:0000313" key="4">
    <source>
        <dbReference type="Proteomes" id="UP000701698"/>
    </source>
</evidence>